<dbReference type="PANTHER" id="PTHR23028:SF53">
    <property type="entry name" value="ACYL_TRANSF_3 DOMAIN-CONTAINING PROTEIN"/>
    <property type="match status" value="1"/>
</dbReference>
<dbReference type="KEGG" id="mpt:Mpe_A0732"/>
<dbReference type="eggNOG" id="COG1835">
    <property type="taxonomic scope" value="Bacteria"/>
</dbReference>
<evidence type="ECO:0000256" key="1">
    <source>
        <dbReference type="SAM" id="Phobius"/>
    </source>
</evidence>
<feature type="domain" description="Acyltransferase 3" evidence="2">
    <location>
        <begin position="28"/>
        <end position="367"/>
    </location>
</feature>
<feature type="transmembrane region" description="Helical" evidence="1">
    <location>
        <begin position="348"/>
        <end position="372"/>
    </location>
</feature>
<dbReference type="PANTHER" id="PTHR23028">
    <property type="entry name" value="ACETYLTRANSFERASE"/>
    <property type="match status" value="1"/>
</dbReference>
<protein>
    <recommendedName>
        <fullName evidence="2">Acyltransferase 3 domain-containing protein</fullName>
    </recommendedName>
</protein>
<dbReference type="Pfam" id="PF01757">
    <property type="entry name" value="Acyl_transf_3"/>
    <property type="match status" value="1"/>
</dbReference>
<dbReference type="RefSeq" id="WP_011828332.1">
    <property type="nucleotide sequence ID" value="NC_008825.1"/>
</dbReference>
<dbReference type="STRING" id="420662.Mpe_A0732"/>
<dbReference type="EMBL" id="CP000555">
    <property type="protein sequence ID" value="ABM93694.1"/>
    <property type="molecule type" value="Genomic_DNA"/>
</dbReference>
<evidence type="ECO:0000313" key="4">
    <source>
        <dbReference type="Proteomes" id="UP000000366"/>
    </source>
</evidence>
<dbReference type="Proteomes" id="UP000000366">
    <property type="component" value="Chromosome"/>
</dbReference>
<organism evidence="3 4">
    <name type="scientific">Methylibium petroleiphilum (strain ATCC BAA-1232 / LMG 22953 / PM1)</name>
    <dbReference type="NCBI Taxonomy" id="420662"/>
    <lineage>
        <taxon>Bacteria</taxon>
        <taxon>Pseudomonadati</taxon>
        <taxon>Pseudomonadota</taxon>
        <taxon>Betaproteobacteria</taxon>
        <taxon>Burkholderiales</taxon>
        <taxon>Sphaerotilaceae</taxon>
        <taxon>Methylibium</taxon>
    </lineage>
</organism>
<feature type="transmembrane region" description="Helical" evidence="1">
    <location>
        <begin position="228"/>
        <end position="247"/>
    </location>
</feature>
<accession>A2SDQ5</accession>
<dbReference type="GO" id="GO:0016747">
    <property type="term" value="F:acyltransferase activity, transferring groups other than amino-acyl groups"/>
    <property type="evidence" value="ECO:0007669"/>
    <property type="project" value="InterPro"/>
</dbReference>
<dbReference type="InterPro" id="IPR002656">
    <property type="entry name" value="Acyl_transf_3_dom"/>
</dbReference>
<keyword evidence="1" id="KW-0472">Membrane</keyword>
<dbReference type="GO" id="GO:0000271">
    <property type="term" value="P:polysaccharide biosynthetic process"/>
    <property type="evidence" value="ECO:0007669"/>
    <property type="project" value="TreeGrafter"/>
</dbReference>
<dbReference type="InterPro" id="IPR050879">
    <property type="entry name" value="Acyltransferase_3"/>
</dbReference>
<dbReference type="HOGENOM" id="CLU_005679_2_1_4"/>
<feature type="transmembrane region" description="Helical" evidence="1">
    <location>
        <begin position="65"/>
        <end position="83"/>
    </location>
</feature>
<feature type="transmembrane region" description="Helical" evidence="1">
    <location>
        <begin position="103"/>
        <end position="122"/>
    </location>
</feature>
<dbReference type="AlphaFoldDB" id="A2SDQ5"/>
<dbReference type="GO" id="GO:0016020">
    <property type="term" value="C:membrane"/>
    <property type="evidence" value="ECO:0007669"/>
    <property type="project" value="TreeGrafter"/>
</dbReference>
<keyword evidence="4" id="KW-1185">Reference proteome</keyword>
<sequence length="398" mass="44768">MNPSNLLRWPKQIATYDARGASGIKSFHALDGLRGYMAWWVVIGHALHLCGINNLVPDFLSRRDVAVNVFICLSGFVITHLLLEKRESYLRYLTRRAFRIIPIYWFALLCALALSGAYQFVYQSEWVFELPMRLERQASTDAHFGTHLLLHLGLLHGLVPDTWLPYSSSSLLAPAWSLSLEWQFYLVAPLLVGCLVHPGWPRAVGLILMAALWITFKKLSPLQWQYPAFLPLALHFFALGILSRAFMPLLSRLHLWIVPLALAASFIVPRSVRLEVVIWGIFVGAALIELRRARGDVTGQSALDVPLLALTSNRVARALGECYYSTYLIHIPLFSLFGWLIAQATGQWNQQICEISTVAALVVLVPLSFFLYRQIESRFVRLGTEIASGRLASTLKAG</sequence>
<keyword evidence="1" id="KW-0812">Transmembrane</keyword>
<name>A2SDQ5_METPP</name>
<reference evidence="3 4" key="1">
    <citation type="journal article" date="2007" name="J. Bacteriol.">
        <title>Whole-genome analysis of the methyl tert-butyl ether-degrading beta-proteobacterium Methylibium petroleiphilum PM1.</title>
        <authorList>
            <person name="Kane S.R."/>
            <person name="Chakicherla A.Y."/>
            <person name="Chain P.S.G."/>
            <person name="Schmidt R."/>
            <person name="Shin M.W."/>
            <person name="Legler T.C."/>
            <person name="Scow K.M."/>
            <person name="Larimer F.W."/>
            <person name="Lucas S.M."/>
            <person name="Richardson P.M."/>
            <person name="Hristova K.R."/>
        </authorList>
    </citation>
    <scope>NUCLEOTIDE SEQUENCE [LARGE SCALE GENOMIC DNA]</scope>
    <source>
        <strain evidence="4">ATCC BAA-1232 / LMG 22953 / PM1</strain>
    </source>
</reference>
<keyword evidence="1" id="KW-1133">Transmembrane helix</keyword>
<feature type="transmembrane region" description="Helical" evidence="1">
    <location>
        <begin position="322"/>
        <end position="342"/>
    </location>
</feature>
<feature type="transmembrane region" description="Helical" evidence="1">
    <location>
        <begin position="199"/>
        <end position="216"/>
    </location>
</feature>
<evidence type="ECO:0000313" key="3">
    <source>
        <dbReference type="EMBL" id="ABM93694.1"/>
    </source>
</evidence>
<evidence type="ECO:0000259" key="2">
    <source>
        <dbReference type="Pfam" id="PF01757"/>
    </source>
</evidence>
<proteinExistence type="predicted"/>
<gene>
    <name evidence="3" type="ordered locus">Mpe_A0732</name>
</gene>